<gene>
    <name evidence="1" type="ORF">GCM10023196_043580</name>
</gene>
<comment type="caution">
    <text evidence="1">The sequence shown here is derived from an EMBL/GenBank/DDBJ whole genome shotgun (WGS) entry which is preliminary data.</text>
</comment>
<name>A0ABP8UB93_9ACTN</name>
<protein>
    <submittedName>
        <fullName evidence="1">Uncharacterized protein</fullName>
    </submittedName>
</protein>
<reference evidence="2" key="1">
    <citation type="journal article" date="2019" name="Int. J. Syst. Evol. Microbiol.">
        <title>The Global Catalogue of Microorganisms (GCM) 10K type strain sequencing project: providing services to taxonomists for standard genome sequencing and annotation.</title>
        <authorList>
            <consortium name="The Broad Institute Genomics Platform"/>
            <consortium name="The Broad Institute Genome Sequencing Center for Infectious Disease"/>
            <person name="Wu L."/>
            <person name="Ma J."/>
        </authorList>
    </citation>
    <scope>NUCLEOTIDE SEQUENCE [LARGE SCALE GENOMIC DNA]</scope>
    <source>
        <strain evidence="2">JCM 17939</strain>
    </source>
</reference>
<evidence type="ECO:0000313" key="2">
    <source>
        <dbReference type="Proteomes" id="UP001501442"/>
    </source>
</evidence>
<sequence length="67" mass="7413">MASGRPIVFHGPFKAADSPALGWLRRQVIGRAPADHDATDHDARPAALLVNTPMDDYNPWNSTKRFD</sequence>
<dbReference type="RefSeq" id="WP_345432755.1">
    <property type="nucleotide sequence ID" value="NZ_BAABHK010000005.1"/>
</dbReference>
<dbReference type="Proteomes" id="UP001501442">
    <property type="component" value="Unassembled WGS sequence"/>
</dbReference>
<dbReference type="EMBL" id="BAABHK010000005">
    <property type="protein sequence ID" value="GAA4628196.1"/>
    <property type="molecule type" value="Genomic_DNA"/>
</dbReference>
<organism evidence="1 2">
    <name type="scientific">Actinoallomurus vinaceus</name>
    <dbReference type="NCBI Taxonomy" id="1080074"/>
    <lineage>
        <taxon>Bacteria</taxon>
        <taxon>Bacillati</taxon>
        <taxon>Actinomycetota</taxon>
        <taxon>Actinomycetes</taxon>
        <taxon>Streptosporangiales</taxon>
        <taxon>Thermomonosporaceae</taxon>
        <taxon>Actinoallomurus</taxon>
    </lineage>
</organism>
<evidence type="ECO:0000313" key="1">
    <source>
        <dbReference type="EMBL" id="GAA4628196.1"/>
    </source>
</evidence>
<keyword evidence="2" id="KW-1185">Reference proteome</keyword>
<proteinExistence type="predicted"/>
<accession>A0ABP8UB93</accession>